<dbReference type="OrthoDB" id="10253115at2759"/>
<evidence type="ECO:0000313" key="2">
    <source>
        <dbReference type="Proteomes" id="UP000541444"/>
    </source>
</evidence>
<dbReference type="Proteomes" id="UP000541444">
    <property type="component" value="Unassembled WGS sequence"/>
</dbReference>
<organism evidence="1 2">
    <name type="scientific">Kingdonia uniflora</name>
    <dbReference type="NCBI Taxonomy" id="39325"/>
    <lineage>
        <taxon>Eukaryota</taxon>
        <taxon>Viridiplantae</taxon>
        <taxon>Streptophyta</taxon>
        <taxon>Embryophyta</taxon>
        <taxon>Tracheophyta</taxon>
        <taxon>Spermatophyta</taxon>
        <taxon>Magnoliopsida</taxon>
        <taxon>Ranunculales</taxon>
        <taxon>Circaeasteraceae</taxon>
        <taxon>Kingdonia</taxon>
    </lineage>
</organism>
<reference evidence="1 2" key="1">
    <citation type="journal article" date="2020" name="IScience">
        <title>Genome Sequencing of the Endangered Kingdonia uniflora (Circaeasteraceae, Ranunculales) Reveals Potential Mechanisms of Evolutionary Specialization.</title>
        <authorList>
            <person name="Sun Y."/>
            <person name="Deng T."/>
            <person name="Zhang A."/>
            <person name="Moore M.J."/>
            <person name="Landis J.B."/>
            <person name="Lin N."/>
            <person name="Zhang H."/>
            <person name="Zhang X."/>
            <person name="Huang J."/>
            <person name="Zhang X."/>
            <person name="Sun H."/>
            <person name="Wang H."/>
        </authorList>
    </citation>
    <scope>NUCLEOTIDE SEQUENCE [LARGE SCALE GENOMIC DNA]</scope>
    <source>
        <strain evidence="1">TB1705</strain>
        <tissue evidence="1">Leaf</tissue>
    </source>
</reference>
<dbReference type="PANTHER" id="PTHR44378:SF1">
    <property type="entry name" value="ACYL-ACTIVATING ENZYME 18, PEROXISOMAL-RELATED"/>
    <property type="match status" value="1"/>
</dbReference>
<name>A0A7J7MJZ4_9MAGN</name>
<dbReference type="AlphaFoldDB" id="A0A7J7MJZ4"/>
<dbReference type="PANTHER" id="PTHR44378">
    <property type="entry name" value="ACYL-ACTIVATING ENZYME 17, PEROXISOMAL-RELATED"/>
    <property type="match status" value="1"/>
</dbReference>
<proteinExistence type="predicted"/>
<protein>
    <submittedName>
        <fullName evidence="1">Uncharacterized protein</fullName>
    </submittedName>
</protein>
<keyword evidence="2" id="KW-1185">Reference proteome</keyword>
<evidence type="ECO:0000313" key="1">
    <source>
        <dbReference type="EMBL" id="KAF6155235.1"/>
    </source>
</evidence>
<sequence>MRSKSVSKIGVEDIIGAGLTIQEAQTFHAKLKLAIESFDIPAKNAKEVWRKIWTEKLLEPTHPHALHQLVYYGVYANWDSVSNGPPLYWFPSK</sequence>
<dbReference type="EMBL" id="JACGCM010001428">
    <property type="protein sequence ID" value="KAF6155235.1"/>
    <property type="molecule type" value="Genomic_DNA"/>
</dbReference>
<comment type="caution">
    <text evidence="1">The sequence shown here is derived from an EMBL/GenBank/DDBJ whole genome shotgun (WGS) entry which is preliminary data.</text>
</comment>
<accession>A0A7J7MJZ4</accession>
<gene>
    <name evidence="1" type="ORF">GIB67_019761</name>
</gene>